<dbReference type="CDD" id="cd01300">
    <property type="entry name" value="YtcJ_like"/>
    <property type="match status" value="1"/>
</dbReference>
<dbReference type="PANTHER" id="PTHR22642">
    <property type="entry name" value="IMIDAZOLONEPROPIONASE"/>
    <property type="match status" value="1"/>
</dbReference>
<dbReference type="Gene3D" id="3.20.20.140">
    <property type="entry name" value="Metal-dependent hydrolases"/>
    <property type="match status" value="1"/>
</dbReference>
<dbReference type="PROSITE" id="PS51257">
    <property type="entry name" value="PROKAR_LIPOPROTEIN"/>
    <property type="match status" value="1"/>
</dbReference>
<proteinExistence type="predicted"/>
<dbReference type="Gene3D" id="2.30.40.10">
    <property type="entry name" value="Urease, subunit C, domain 1"/>
    <property type="match status" value="1"/>
</dbReference>
<keyword evidence="2" id="KW-0378">Hydrolase</keyword>
<evidence type="ECO:0000259" key="1">
    <source>
        <dbReference type="Pfam" id="PF07969"/>
    </source>
</evidence>
<gene>
    <name evidence="2" type="ORF">ES711_01050</name>
</gene>
<sequence>MKKLVLLLLIVTIFSCENEKVEVDSIVINANVYTVDDAFGKAEAFAVKDGKFLEIGSSEAIQEKYASANVIDANGQTIVPGFIDAHCHFLGMGLNQQSVDLVGTKSFEEIIERISTFQNEKNLDFILGRGWDQNHWEVKEFPNKALLDELYPDTPIALTRIDGHAILVNQAALDLGNVTVDSKVDGGEVVIENGQLTGVLVDNAENLVMNHWPKSSQQEMINALLDAQKICFDYGLTTVDDAGLSRQAIELIDSLQQTGDLSIRVYAMVSGSKENVDYYLKKGPSKTDKLNVSSFKFYADGALGSRGAMLRKPYIDKPNHFGLMVTDLETFNNAAQRIANSDFQMNTHAIGDSANHAVLNTYNKVLKDKADRRWRVEHAQIISPADFELYKTIMPSIQPTHATSDMYWAEDRLGSERVKGAYAYKQLLDAYGKVALGTDFPVEQVSPFLTFYAAVARQDLEKFPKDGYQMENALTREETLRGMTIWGAYSNFEEKEKGSIEKGKFADFIILDKDIMTVEVHDIPNIKVQKTFVGGVKQ</sequence>
<dbReference type="Pfam" id="PF07969">
    <property type="entry name" value="Amidohydro_3"/>
    <property type="match status" value="1"/>
</dbReference>
<dbReference type="RefSeq" id="WP_146888699.1">
    <property type="nucleotide sequence ID" value="NZ_VORX01000001.1"/>
</dbReference>
<dbReference type="SUPFAM" id="SSF51556">
    <property type="entry name" value="Metallo-dependent hydrolases"/>
    <property type="match status" value="1"/>
</dbReference>
<dbReference type="SUPFAM" id="SSF51338">
    <property type="entry name" value="Composite domain of metallo-dependent hydrolases"/>
    <property type="match status" value="1"/>
</dbReference>
<dbReference type="PANTHER" id="PTHR22642:SF2">
    <property type="entry name" value="PROTEIN LONG AFTER FAR-RED 3"/>
    <property type="match status" value="1"/>
</dbReference>
<dbReference type="InterPro" id="IPR013108">
    <property type="entry name" value="Amidohydro_3"/>
</dbReference>
<dbReference type="EMBL" id="VORX01000001">
    <property type="protein sequence ID" value="TXE10525.1"/>
    <property type="molecule type" value="Genomic_DNA"/>
</dbReference>
<organism evidence="2 3">
    <name type="scientific">Gelidibacter salicanalis</name>
    <dbReference type="NCBI Taxonomy" id="291193"/>
    <lineage>
        <taxon>Bacteria</taxon>
        <taxon>Pseudomonadati</taxon>
        <taxon>Bacteroidota</taxon>
        <taxon>Flavobacteriia</taxon>
        <taxon>Flavobacteriales</taxon>
        <taxon>Flavobacteriaceae</taxon>
        <taxon>Gelidibacter</taxon>
    </lineage>
</organism>
<comment type="caution">
    <text evidence="2">The sequence shown here is derived from an EMBL/GenBank/DDBJ whole genome shotgun (WGS) entry which is preliminary data.</text>
</comment>
<accession>A0A5C7AVF7</accession>
<evidence type="ECO:0000313" key="2">
    <source>
        <dbReference type="EMBL" id="TXE10525.1"/>
    </source>
</evidence>
<dbReference type="InterPro" id="IPR011059">
    <property type="entry name" value="Metal-dep_hydrolase_composite"/>
</dbReference>
<evidence type="ECO:0000313" key="3">
    <source>
        <dbReference type="Proteomes" id="UP000321734"/>
    </source>
</evidence>
<dbReference type="Gene3D" id="3.10.310.70">
    <property type="match status" value="1"/>
</dbReference>
<feature type="domain" description="Amidohydrolase 3" evidence="1">
    <location>
        <begin position="70"/>
        <end position="535"/>
    </location>
</feature>
<protein>
    <submittedName>
        <fullName evidence="2">Amidohydrolase</fullName>
    </submittedName>
</protein>
<dbReference type="GO" id="GO:0016810">
    <property type="term" value="F:hydrolase activity, acting on carbon-nitrogen (but not peptide) bonds"/>
    <property type="evidence" value="ECO:0007669"/>
    <property type="project" value="InterPro"/>
</dbReference>
<name>A0A5C7AVF7_9FLAO</name>
<dbReference type="Proteomes" id="UP000321734">
    <property type="component" value="Unassembled WGS sequence"/>
</dbReference>
<keyword evidence="3" id="KW-1185">Reference proteome</keyword>
<dbReference type="AlphaFoldDB" id="A0A5C7AVF7"/>
<dbReference type="InterPro" id="IPR032466">
    <property type="entry name" value="Metal_Hydrolase"/>
</dbReference>
<dbReference type="OrthoDB" id="9767366at2"/>
<reference evidence="2 3" key="1">
    <citation type="submission" date="2019-08" db="EMBL/GenBank/DDBJ databases">
        <title>Genome sequence of Gelidibacter salicanalis IC162T.</title>
        <authorList>
            <person name="Bowman J.P."/>
        </authorList>
    </citation>
    <scope>NUCLEOTIDE SEQUENCE [LARGE SCALE GENOMIC DNA]</scope>
    <source>
        <strain evidence="2 3">IC162</strain>
    </source>
</reference>
<dbReference type="InterPro" id="IPR033932">
    <property type="entry name" value="YtcJ-like"/>
</dbReference>